<dbReference type="PANTHER" id="PTHR34975">
    <property type="entry name" value="SPORE GERMINATION PROTEIN A2"/>
    <property type="match status" value="1"/>
</dbReference>
<keyword evidence="6 8" id="KW-1133">Transmembrane helix</keyword>
<reference evidence="9 11" key="1">
    <citation type="journal article" date="2015" name="Int. J. Syst. Evol. Microbiol.">
        <title>Bacillus glycinifermentans sp. nov., isolated from fermented soybean paste.</title>
        <authorList>
            <person name="Kim S.J."/>
            <person name="Dunlap C.A."/>
            <person name="Kwon S.W."/>
            <person name="Rooney A.P."/>
        </authorList>
    </citation>
    <scope>NUCLEOTIDE SEQUENCE [LARGE SCALE GENOMIC DNA]</scope>
    <source>
        <strain evidence="9 11">GO-13</strain>
    </source>
</reference>
<keyword evidence="3" id="KW-0813">Transport</keyword>
<proteinExistence type="inferred from homology"/>
<dbReference type="GO" id="GO:0016020">
    <property type="term" value="C:membrane"/>
    <property type="evidence" value="ECO:0007669"/>
    <property type="project" value="UniProtKB-SubCell"/>
</dbReference>
<sequence length="368" mass="40634">MIRPPDRITTSQTIIIVTSFLIATGILTLPRTSVAEVKTPDVWIALLLGGLVALTAGIIMVALSLQYPEQTFYQYCGEIVGKPIGGLLSLFLSLYFLAHAGFQVRAMLEITKFFLLQGTPDWAITMIFLWVGLYLITGGINPIARMCDIILPSTVFLFLLVIFMSIGIFDGDNLRPVLGKGILPVLKGVKVTALSFSGIEVMLFLLPFMKHPDRAIKVVTMGIVLPLLFYMITVVMVIGGLSIDGVVARTWPTIDLLRSFEIPGLIFERFESLLLVIWITQFFTTFVISYYGAALGLSQLFQKNIQPVMFGLLPVIYLISAAPNNINGLFEFGDFIGNCGFYLGGLLPLLLLAISKIRRKTKIKRRAG</sequence>
<keyword evidence="12" id="KW-1185">Reference proteome</keyword>
<reference evidence="9" key="2">
    <citation type="submission" date="2015-10" db="EMBL/GenBank/DDBJ databases">
        <authorList>
            <person name="Gilbert D.G."/>
        </authorList>
    </citation>
    <scope>NUCLEOTIDE SEQUENCE</scope>
    <source>
        <strain evidence="9">GO-13</strain>
    </source>
</reference>
<dbReference type="EMBL" id="LECW02000024">
    <property type="protein sequence ID" value="KRT92921.1"/>
    <property type="molecule type" value="Genomic_DNA"/>
</dbReference>
<feature type="transmembrane region" description="Helical" evidence="8">
    <location>
        <begin position="189"/>
        <end position="206"/>
    </location>
</feature>
<evidence type="ECO:0000313" key="12">
    <source>
        <dbReference type="Proteomes" id="UP001341297"/>
    </source>
</evidence>
<evidence type="ECO:0000256" key="4">
    <source>
        <dbReference type="ARBA" id="ARBA00022544"/>
    </source>
</evidence>
<comment type="subcellular location">
    <subcellularLocation>
        <location evidence="1">Membrane</location>
        <topology evidence="1">Multi-pass membrane protein</topology>
    </subcellularLocation>
</comment>
<feature type="transmembrane region" description="Helical" evidence="8">
    <location>
        <begin position="42"/>
        <end position="63"/>
    </location>
</feature>
<feature type="transmembrane region" description="Helical" evidence="8">
    <location>
        <begin position="273"/>
        <end position="293"/>
    </location>
</feature>
<dbReference type="STRING" id="1664069.BGLY_2405"/>
<evidence type="ECO:0000256" key="6">
    <source>
        <dbReference type="ARBA" id="ARBA00022989"/>
    </source>
</evidence>
<dbReference type="Proteomes" id="UP000036168">
    <property type="component" value="Unassembled WGS sequence"/>
</dbReference>
<dbReference type="OrthoDB" id="2716906at2"/>
<protein>
    <submittedName>
        <fullName evidence="10">GerAB/ArcD/ProY family transporter</fullName>
    </submittedName>
    <submittedName>
        <fullName evidence="9">Spore gernimation protein</fullName>
    </submittedName>
</protein>
<evidence type="ECO:0000313" key="9">
    <source>
        <dbReference type="EMBL" id="KRT92921.1"/>
    </source>
</evidence>
<feature type="transmembrane region" description="Helical" evidence="8">
    <location>
        <begin position="12"/>
        <end position="30"/>
    </location>
</feature>
<evidence type="ECO:0000313" key="10">
    <source>
        <dbReference type="EMBL" id="MEC0486540.1"/>
    </source>
</evidence>
<dbReference type="GO" id="GO:0009847">
    <property type="term" value="P:spore germination"/>
    <property type="evidence" value="ECO:0007669"/>
    <property type="project" value="InterPro"/>
</dbReference>
<dbReference type="Pfam" id="PF03845">
    <property type="entry name" value="Spore_permease"/>
    <property type="match status" value="1"/>
</dbReference>
<comment type="caution">
    <text evidence="9">The sequence shown here is derived from an EMBL/GenBank/DDBJ whole genome shotgun (WGS) entry which is preliminary data.</text>
</comment>
<evidence type="ECO:0000256" key="3">
    <source>
        <dbReference type="ARBA" id="ARBA00022448"/>
    </source>
</evidence>
<dbReference type="Gene3D" id="1.20.1740.10">
    <property type="entry name" value="Amino acid/polyamine transporter I"/>
    <property type="match status" value="1"/>
</dbReference>
<feature type="transmembrane region" description="Helical" evidence="8">
    <location>
        <begin position="218"/>
        <end position="243"/>
    </location>
</feature>
<evidence type="ECO:0000256" key="7">
    <source>
        <dbReference type="ARBA" id="ARBA00023136"/>
    </source>
</evidence>
<feature type="transmembrane region" description="Helical" evidence="8">
    <location>
        <begin position="84"/>
        <end position="102"/>
    </location>
</feature>
<evidence type="ECO:0000256" key="2">
    <source>
        <dbReference type="ARBA" id="ARBA00007998"/>
    </source>
</evidence>
<dbReference type="Proteomes" id="UP001341297">
    <property type="component" value="Unassembled WGS sequence"/>
</dbReference>
<feature type="transmembrane region" description="Helical" evidence="8">
    <location>
        <begin position="305"/>
        <end position="323"/>
    </location>
</feature>
<feature type="transmembrane region" description="Helical" evidence="8">
    <location>
        <begin position="149"/>
        <end position="169"/>
    </location>
</feature>
<keyword evidence="4" id="KW-0309">Germination</keyword>
<accession>A0A0T6BMP4</accession>
<organism evidence="9 11">
    <name type="scientific">Bacillus glycinifermentans</name>
    <dbReference type="NCBI Taxonomy" id="1664069"/>
    <lineage>
        <taxon>Bacteria</taxon>
        <taxon>Bacillati</taxon>
        <taxon>Bacillota</taxon>
        <taxon>Bacilli</taxon>
        <taxon>Bacillales</taxon>
        <taxon>Bacillaceae</taxon>
        <taxon>Bacillus</taxon>
    </lineage>
</organism>
<dbReference type="NCBIfam" id="TIGR00912">
    <property type="entry name" value="2A0309"/>
    <property type="match status" value="1"/>
</dbReference>
<evidence type="ECO:0000256" key="5">
    <source>
        <dbReference type="ARBA" id="ARBA00022692"/>
    </source>
</evidence>
<feature type="transmembrane region" description="Helical" evidence="8">
    <location>
        <begin position="122"/>
        <end position="142"/>
    </location>
</feature>
<evidence type="ECO:0000256" key="1">
    <source>
        <dbReference type="ARBA" id="ARBA00004141"/>
    </source>
</evidence>
<comment type="similarity">
    <text evidence="2">Belongs to the amino acid-polyamine-organocation (APC) superfamily. Spore germination protein (SGP) (TC 2.A.3.9) family.</text>
</comment>
<dbReference type="AlphaFoldDB" id="A0A0T6BMP4"/>
<name>A0A0T6BMP4_9BACI</name>
<keyword evidence="7 8" id="KW-0472">Membrane</keyword>
<evidence type="ECO:0000256" key="8">
    <source>
        <dbReference type="SAM" id="Phobius"/>
    </source>
</evidence>
<dbReference type="PANTHER" id="PTHR34975:SF2">
    <property type="entry name" value="SPORE GERMINATION PROTEIN A2"/>
    <property type="match status" value="1"/>
</dbReference>
<dbReference type="InterPro" id="IPR004761">
    <property type="entry name" value="Spore_GerAB"/>
</dbReference>
<dbReference type="EMBL" id="JARRTL010000019">
    <property type="protein sequence ID" value="MEC0486540.1"/>
    <property type="molecule type" value="Genomic_DNA"/>
</dbReference>
<gene>
    <name evidence="9" type="ORF">AB447_220480</name>
    <name evidence="10" type="ORF">P8828_17270</name>
</gene>
<dbReference type="RefSeq" id="WP_057957633.1">
    <property type="nucleotide sequence ID" value="NZ_CP023481.1"/>
</dbReference>
<reference evidence="10 12" key="3">
    <citation type="submission" date="2023-03" db="EMBL/GenBank/DDBJ databases">
        <title>Agriculturally important microbes genome sequencing.</title>
        <authorList>
            <person name="Dunlap C."/>
        </authorList>
    </citation>
    <scope>NUCLEOTIDE SEQUENCE [LARGE SCALE GENOMIC DNA]</scope>
    <source>
        <strain evidence="10 12">CBP-3203</strain>
    </source>
</reference>
<evidence type="ECO:0000313" key="11">
    <source>
        <dbReference type="Proteomes" id="UP000036168"/>
    </source>
</evidence>
<feature type="transmembrane region" description="Helical" evidence="8">
    <location>
        <begin position="335"/>
        <end position="355"/>
    </location>
</feature>
<keyword evidence="5 8" id="KW-0812">Transmembrane</keyword>